<dbReference type="InterPro" id="IPR005829">
    <property type="entry name" value="Sugar_transporter_CS"/>
</dbReference>
<dbReference type="GO" id="GO:0016020">
    <property type="term" value="C:membrane"/>
    <property type="evidence" value="ECO:0007669"/>
    <property type="project" value="UniProtKB-SubCell"/>
</dbReference>
<dbReference type="SUPFAM" id="SSF103473">
    <property type="entry name" value="MFS general substrate transporter"/>
    <property type="match status" value="1"/>
</dbReference>
<keyword evidence="9" id="KW-1185">Reference proteome</keyword>
<dbReference type="Proteomes" id="UP001321473">
    <property type="component" value="Unassembled WGS sequence"/>
</dbReference>
<evidence type="ECO:0000256" key="6">
    <source>
        <dbReference type="SAM" id="Phobius"/>
    </source>
</evidence>
<evidence type="ECO:0000259" key="7">
    <source>
        <dbReference type="PROSITE" id="PS50850"/>
    </source>
</evidence>
<feature type="region of interest" description="Disordered" evidence="5">
    <location>
        <begin position="107"/>
        <end position="132"/>
    </location>
</feature>
<sequence>MSSACAQMLACQLKPAIVGRKAVWLAAVPSAASLTPKVHHWPVSAPKRWEGLAHEGTRCHAVRRSAAAGRRIRRVPEVPHRLPSSVHGPDACDPDDSTHLHDARASALVPSAGARRAVQPDARGGTRTGSTAREGRHLEQVFYVRVQLDRPARSLVSRRATERDPAAQGAAACGALPVRLALRPLCHLPDRRVRGMTMDWVCGHTWKAYVSNSAFFGSMSVGVIVFGAISDKIGRVPVMVVVYVLAGIGAVATHFAQDFLVFLATRVIEGSVLLSISTIPFVLALEYVPAQKRMLMLSAFRFVYPLLGAAMPWVAYALAHWRLLNAVIMFPCFVGTIASIFTPESTRWLLSKGKTDKAKKILLRIGRINGKRVEKSAIDTLQPSDKSESAKSSTVDIFKYPSLRKSFVITLILWVMSCLAYQAGQLYASLATDNPFVVSSTTNAVDILAIGLAVPLADKWGRRPSTASAYAFAGLCYLAVAGFYGKSAAIFAALMAGRFALTAAYNVGYLYAAEIYPTEIRSQALSVRQAFGSLGKFLSSQVVQLVRCRARRLSSRFPCPKPTRSGCRRRSGKPKRCTTCPGPAFPAVYPRSRGTTYPLYRPRPQSEKTTWRLTSTNLGPAPTVHVTLLLV</sequence>
<keyword evidence="2 6" id="KW-0812">Transmembrane</keyword>
<evidence type="ECO:0000313" key="8">
    <source>
        <dbReference type="EMBL" id="KAK8780569.1"/>
    </source>
</evidence>
<evidence type="ECO:0000256" key="2">
    <source>
        <dbReference type="ARBA" id="ARBA00022692"/>
    </source>
</evidence>
<evidence type="ECO:0000256" key="3">
    <source>
        <dbReference type="ARBA" id="ARBA00022989"/>
    </source>
</evidence>
<dbReference type="Gene3D" id="1.20.1250.20">
    <property type="entry name" value="MFS general substrate transporter like domains"/>
    <property type="match status" value="1"/>
</dbReference>
<dbReference type="EMBL" id="JARKHS020008658">
    <property type="protein sequence ID" value="KAK8780569.1"/>
    <property type="molecule type" value="Genomic_DNA"/>
</dbReference>
<feature type="transmembrane region" description="Helical" evidence="6">
    <location>
        <begin position="209"/>
        <end position="229"/>
    </location>
</feature>
<dbReference type="InterPro" id="IPR020846">
    <property type="entry name" value="MFS_dom"/>
</dbReference>
<proteinExistence type="predicted"/>
<feature type="transmembrane region" description="Helical" evidence="6">
    <location>
        <begin position="236"/>
        <end position="256"/>
    </location>
</feature>
<dbReference type="InterPro" id="IPR036259">
    <property type="entry name" value="MFS_trans_sf"/>
</dbReference>
<dbReference type="PROSITE" id="PS50850">
    <property type="entry name" value="MFS"/>
    <property type="match status" value="1"/>
</dbReference>
<dbReference type="Pfam" id="PF00083">
    <property type="entry name" value="Sugar_tr"/>
    <property type="match status" value="1"/>
</dbReference>
<reference evidence="8 9" key="1">
    <citation type="journal article" date="2023" name="Arcadia Sci">
        <title>De novo assembly of a long-read Amblyomma americanum tick genome.</title>
        <authorList>
            <person name="Chou S."/>
            <person name="Poskanzer K.E."/>
            <person name="Rollins M."/>
            <person name="Thuy-Boun P.S."/>
        </authorList>
    </citation>
    <scope>NUCLEOTIDE SEQUENCE [LARGE SCALE GENOMIC DNA]</scope>
    <source>
        <strain evidence="8">F_SG_1</strain>
        <tissue evidence="8">Salivary glands</tissue>
    </source>
</reference>
<gene>
    <name evidence="8" type="ORF">V5799_018091</name>
</gene>
<organism evidence="8 9">
    <name type="scientific">Amblyomma americanum</name>
    <name type="common">Lone star tick</name>
    <dbReference type="NCBI Taxonomy" id="6943"/>
    <lineage>
        <taxon>Eukaryota</taxon>
        <taxon>Metazoa</taxon>
        <taxon>Ecdysozoa</taxon>
        <taxon>Arthropoda</taxon>
        <taxon>Chelicerata</taxon>
        <taxon>Arachnida</taxon>
        <taxon>Acari</taxon>
        <taxon>Parasitiformes</taxon>
        <taxon>Ixodida</taxon>
        <taxon>Ixodoidea</taxon>
        <taxon>Ixodidae</taxon>
        <taxon>Amblyomminae</taxon>
        <taxon>Amblyomma</taxon>
    </lineage>
</organism>
<keyword evidence="4 6" id="KW-0472">Membrane</keyword>
<dbReference type="GO" id="GO:0022857">
    <property type="term" value="F:transmembrane transporter activity"/>
    <property type="evidence" value="ECO:0007669"/>
    <property type="project" value="InterPro"/>
</dbReference>
<keyword evidence="3 6" id="KW-1133">Transmembrane helix</keyword>
<dbReference type="PANTHER" id="PTHR24064">
    <property type="entry name" value="SOLUTE CARRIER FAMILY 22 MEMBER"/>
    <property type="match status" value="1"/>
</dbReference>
<feature type="transmembrane region" description="Helical" evidence="6">
    <location>
        <begin position="302"/>
        <end position="321"/>
    </location>
</feature>
<comment type="caution">
    <text evidence="8">The sequence shown here is derived from an EMBL/GenBank/DDBJ whole genome shotgun (WGS) entry which is preliminary data.</text>
</comment>
<dbReference type="InterPro" id="IPR005828">
    <property type="entry name" value="MFS_sugar_transport-like"/>
</dbReference>
<feature type="transmembrane region" description="Helical" evidence="6">
    <location>
        <begin position="407"/>
        <end position="424"/>
    </location>
</feature>
<feature type="transmembrane region" description="Helical" evidence="6">
    <location>
        <begin position="268"/>
        <end position="290"/>
    </location>
</feature>
<dbReference type="PROSITE" id="PS00216">
    <property type="entry name" value="SUGAR_TRANSPORT_1"/>
    <property type="match status" value="1"/>
</dbReference>
<feature type="transmembrane region" description="Helical" evidence="6">
    <location>
        <begin position="467"/>
        <end position="484"/>
    </location>
</feature>
<feature type="transmembrane region" description="Helical" evidence="6">
    <location>
        <begin position="436"/>
        <end position="455"/>
    </location>
</feature>
<evidence type="ECO:0000256" key="1">
    <source>
        <dbReference type="ARBA" id="ARBA00004141"/>
    </source>
</evidence>
<feature type="transmembrane region" description="Helical" evidence="6">
    <location>
        <begin position="327"/>
        <end position="350"/>
    </location>
</feature>
<name>A0AAQ4F0S1_AMBAM</name>
<accession>A0AAQ4F0S1</accession>
<feature type="region of interest" description="Disordered" evidence="5">
    <location>
        <begin position="80"/>
        <end position="99"/>
    </location>
</feature>
<feature type="domain" description="Major facilitator superfamily (MFS) profile" evidence="7">
    <location>
        <begin position="167"/>
        <end position="631"/>
    </location>
</feature>
<dbReference type="AlphaFoldDB" id="A0AAQ4F0S1"/>
<evidence type="ECO:0000313" key="9">
    <source>
        <dbReference type="Proteomes" id="UP001321473"/>
    </source>
</evidence>
<protein>
    <recommendedName>
        <fullName evidence="7">Major facilitator superfamily (MFS) profile domain-containing protein</fullName>
    </recommendedName>
</protein>
<comment type="subcellular location">
    <subcellularLocation>
        <location evidence="1">Membrane</location>
        <topology evidence="1">Multi-pass membrane protein</topology>
    </subcellularLocation>
</comment>
<evidence type="ECO:0000256" key="5">
    <source>
        <dbReference type="SAM" id="MobiDB-lite"/>
    </source>
</evidence>
<evidence type="ECO:0000256" key="4">
    <source>
        <dbReference type="ARBA" id="ARBA00023136"/>
    </source>
</evidence>